<dbReference type="InterPro" id="IPR016024">
    <property type="entry name" value="ARM-type_fold"/>
</dbReference>
<dbReference type="InterPro" id="IPR057566">
    <property type="entry name" value="TPR_TTI1_N"/>
</dbReference>
<protein>
    <submittedName>
        <fullName evidence="3">TELO2 interacting protein 1</fullName>
    </submittedName>
</protein>
<dbReference type="InterPro" id="IPR057567">
    <property type="entry name" value="TPR_TTI1_C"/>
</dbReference>
<sequence>MGGDSENEPDDEYVQLRMAFPLLKRVCDPIAVSPDNKSNAERLRSIIKEIPTSVLQKMSDYIFVPVFLHLSNKDNLKPNTACSVLDCLKVMLEFVPVDDENRFWKLCIMTFQLIHNDGDDDYASKLPEELKMLTVECLSLLFKNTTAEVRRKIYTPSTHRRLSVVVFHSVQLAKKETFIQLRVAALRLIRVVLQLESDSDEELKKVTAEIAGLMMPGVISCAVSVATSSDTLNHKVVTEAIRLWGRLIGLVMLDRDSKSASDSKTYSLGLHKAPLSPADSGKSAEKSSIGSDDWLEQSGLHLSAVTEKMLSLVQHNHWKVRNQLVAEMGHILCAAPNNMRQSVNHLLDGLLCLSQDGNEEVAVAAKRAIKSFADDCDRDQRRGKLIEIIEESFYSVITRLPRILHGFDLSLKERQLSILAGYIDVMGSRHLPGLLNSSQHLTRLLKCLYTAACLDCTAVSLLEQQAIREFEEEAPGRPKDWMNLKHNNSARYAAVLQKIARQLLLNSDVAGGGTVVYALCDDFENKPIYRKEIIYLLIMMFKPSKDDQFREAHREYADHVLKTLLEHNIWEISTKITKPDGETDVRSNVVQLCLMTELVALLAASISAESFAPHLLTCLYPLLECAGSPLYALSTAGLGAIQSLARLFGGDVGQLVAGNVDYLSYHVTLNLRHAYRNPKVLSVLTVIMKHSTFQVFPSLYEIVKDVLVQSCDTFQDVNATAFLQVFLTFISRLLDWQHEMNPETKDTSTAEATLSFWEKFIDFYRTYLVANDYTTMDEADTEEYSHPMEQSGGEKPSVPDHITFTVDILNRSLHFLPSKETARQILVLQILEKGILVLNQYTDQLLPMVHKIWSPLVQRFGPGSDPLVLRRSFSLLQTLASTSKDFIRPRTCKEVIPFLCKYLRRQIEEAKTEKNTKSYEMTQKFKLVHALLVGLGDVAISLDVAEDELEIIVEALAPFLSDRVSPRFQNAASNSIVQISKKDAHVVWAHLMSINPNMNEFAAPSANLFSYKVKSSLDDPTEYAAQVLEILNRLDTGD</sequence>
<reference evidence="3 4" key="1">
    <citation type="submission" date="2023-09" db="EMBL/GenBank/DDBJ databases">
        <title>Nesidiocoris tenuis whole genome shotgun sequence.</title>
        <authorList>
            <person name="Shibata T."/>
            <person name="Shimoda M."/>
            <person name="Kobayashi T."/>
            <person name="Uehara T."/>
        </authorList>
    </citation>
    <scope>NUCLEOTIDE SEQUENCE [LARGE SCALE GENOMIC DNA]</scope>
    <source>
        <strain evidence="3 4">Japan</strain>
    </source>
</reference>
<gene>
    <name evidence="3" type="ORF">NTJ_10445</name>
</gene>
<dbReference type="Pfam" id="PF24176">
    <property type="entry name" value="TPR_TTI1_2nd"/>
    <property type="match status" value="1"/>
</dbReference>
<dbReference type="Proteomes" id="UP001307889">
    <property type="component" value="Chromosome 8"/>
</dbReference>
<evidence type="ECO:0000313" key="3">
    <source>
        <dbReference type="EMBL" id="BES97631.1"/>
    </source>
</evidence>
<dbReference type="EMBL" id="AP028916">
    <property type="protein sequence ID" value="BES97631.1"/>
    <property type="molecule type" value="Genomic_DNA"/>
</dbReference>
<feature type="domain" description="TTI1 C-terminal TPR" evidence="2">
    <location>
        <begin position="725"/>
        <end position="988"/>
    </location>
</feature>
<dbReference type="PANTHER" id="PTHR18460:SF3">
    <property type="entry name" value="TELO2-INTERACTING PROTEIN 1 HOMOLOG"/>
    <property type="match status" value="1"/>
</dbReference>
<organism evidence="3 4">
    <name type="scientific">Nesidiocoris tenuis</name>
    <dbReference type="NCBI Taxonomy" id="355587"/>
    <lineage>
        <taxon>Eukaryota</taxon>
        <taxon>Metazoa</taxon>
        <taxon>Ecdysozoa</taxon>
        <taxon>Arthropoda</taxon>
        <taxon>Hexapoda</taxon>
        <taxon>Insecta</taxon>
        <taxon>Pterygota</taxon>
        <taxon>Neoptera</taxon>
        <taxon>Paraneoptera</taxon>
        <taxon>Hemiptera</taxon>
        <taxon>Heteroptera</taxon>
        <taxon>Panheteroptera</taxon>
        <taxon>Cimicomorpha</taxon>
        <taxon>Miridae</taxon>
        <taxon>Dicyphina</taxon>
        <taxon>Nesidiocoris</taxon>
    </lineage>
</organism>
<evidence type="ECO:0000259" key="2">
    <source>
        <dbReference type="Pfam" id="PF24181"/>
    </source>
</evidence>
<evidence type="ECO:0000313" key="4">
    <source>
        <dbReference type="Proteomes" id="UP001307889"/>
    </source>
</evidence>
<keyword evidence="4" id="KW-1185">Reference proteome</keyword>
<accession>A0ABN7AZM5</accession>
<dbReference type="InterPro" id="IPR052587">
    <property type="entry name" value="TELO2-interacting_protein_1"/>
</dbReference>
<dbReference type="InterPro" id="IPR011989">
    <property type="entry name" value="ARM-like"/>
</dbReference>
<dbReference type="PANTHER" id="PTHR18460">
    <property type="entry name" value="TEL2 INTERACTING PROTEIN 1 TTI1 FAMILY MEMBER"/>
    <property type="match status" value="1"/>
</dbReference>
<evidence type="ECO:0000259" key="1">
    <source>
        <dbReference type="Pfam" id="PF24173"/>
    </source>
</evidence>
<dbReference type="Pfam" id="PF24173">
    <property type="entry name" value="TPR_TTI1_N"/>
    <property type="match status" value="1"/>
</dbReference>
<dbReference type="SUPFAM" id="SSF48371">
    <property type="entry name" value="ARM repeat"/>
    <property type="match status" value="1"/>
</dbReference>
<dbReference type="InterPro" id="IPR049362">
    <property type="entry name" value="TTI1_rpt"/>
</dbReference>
<dbReference type="Pfam" id="PF21547">
    <property type="entry name" value="TTI1"/>
    <property type="match status" value="1"/>
</dbReference>
<name>A0ABN7AZM5_9HEMI</name>
<proteinExistence type="predicted"/>
<dbReference type="Gene3D" id="1.25.10.10">
    <property type="entry name" value="Leucine-rich Repeat Variant"/>
    <property type="match status" value="1"/>
</dbReference>
<dbReference type="Pfam" id="PF24181">
    <property type="entry name" value="TPR_TTI1_C"/>
    <property type="match status" value="1"/>
</dbReference>
<feature type="domain" description="TTI1 N-terminal TPR" evidence="1">
    <location>
        <begin position="20"/>
        <end position="356"/>
    </location>
</feature>